<evidence type="ECO:0000256" key="1">
    <source>
        <dbReference type="ARBA" id="ARBA00022729"/>
    </source>
</evidence>
<feature type="domain" description="DUF4174" evidence="3">
    <location>
        <begin position="58"/>
        <end position="159"/>
    </location>
</feature>
<dbReference type="RefSeq" id="WP_369790219.1">
    <property type="nucleotide sequence ID" value="NZ_CP165628.1"/>
</dbReference>
<dbReference type="AlphaFoldDB" id="A0AB39VWE6"/>
<dbReference type="InterPro" id="IPR025232">
    <property type="entry name" value="DUF4174"/>
</dbReference>
<accession>A0AB39VWE6</accession>
<feature type="signal peptide" evidence="2">
    <location>
        <begin position="1"/>
        <end position="43"/>
    </location>
</feature>
<gene>
    <name evidence="4" type="ORF">AB3G37_07670</name>
</gene>
<organism evidence="4">
    <name type="scientific">Rouxiella sp. WC2420</name>
    <dbReference type="NCBI Taxonomy" id="3234145"/>
    <lineage>
        <taxon>Bacteria</taxon>
        <taxon>Pseudomonadati</taxon>
        <taxon>Pseudomonadota</taxon>
        <taxon>Gammaproteobacteria</taxon>
        <taxon>Enterobacterales</taxon>
        <taxon>Yersiniaceae</taxon>
        <taxon>Rouxiella</taxon>
    </lineage>
</organism>
<sequence>MLHINSLLSTPHGLFRNRNSSVSLTSGLLMLALSLLTCSTSQAADNPIFRSLTPETANLDRYQWHYRPVLIFAPSKTDANYVQQMAILEKSKVELVERDIIVLSDTSPASKGYLRSQLNPDGFVVMLVGKDGGIKLRQQKPLSSEILLSTIDKMPMRKANL</sequence>
<protein>
    <submittedName>
        <fullName evidence="4">DUF4174 domain-containing protein</fullName>
    </submittedName>
</protein>
<evidence type="ECO:0000256" key="2">
    <source>
        <dbReference type="SAM" id="SignalP"/>
    </source>
</evidence>
<evidence type="ECO:0000259" key="3">
    <source>
        <dbReference type="Pfam" id="PF13778"/>
    </source>
</evidence>
<feature type="chain" id="PRO_5044342775" evidence="2">
    <location>
        <begin position="44"/>
        <end position="161"/>
    </location>
</feature>
<evidence type="ECO:0000313" key="4">
    <source>
        <dbReference type="EMBL" id="XDU73944.1"/>
    </source>
</evidence>
<dbReference type="EMBL" id="CP165628">
    <property type="protein sequence ID" value="XDU73944.1"/>
    <property type="molecule type" value="Genomic_DNA"/>
</dbReference>
<proteinExistence type="predicted"/>
<keyword evidence="1 2" id="KW-0732">Signal</keyword>
<dbReference type="Pfam" id="PF13778">
    <property type="entry name" value="DUF4174"/>
    <property type="match status" value="1"/>
</dbReference>
<reference evidence="4" key="1">
    <citation type="submission" date="2024-07" db="EMBL/GenBank/DDBJ databases">
        <authorList>
            <person name="Biller S.J."/>
        </authorList>
    </citation>
    <scope>NUCLEOTIDE SEQUENCE</scope>
    <source>
        <strain evidence="4">WC2420</strain>
    </source>
</reference>
<name>A0AB39VWE6_9GAMM</name>